<name>A0A0M1P7U8_9BACL</name>
<comment type="caution">
    <text evidence="2">The sequence shown here is derived from an EMBL/GenBank/DDBJ whole genome shotgun (WGS) entry which is preliminary data.</text>
</comment>
<proteinExistence type="predicted"/>
<protein>
    <recommendedName>
        <fullName evidence="4">Copper amine oxidase-like N-terminal domain-containing protein</fullName>
    </recommendedName>
</protein>
<dbReference type="Proteomes" id="UP000036932">
    <property type="component" value="Unassembled WGS sequence"/>
</dbReference>
<dbReference type="RefSeq" id="WP_054403483.1">
    <property type="nucleotide sequence ID" value="NZ_LIUT01000001.1"/>
</dbReference>
<evidence type="ECO:0008006" key="4">
    <source>
        <dbReference type="Google" id="ProtNLM"/>
    </source>
</evidence>
<keyword evidence="3" id="KW-1185">Reference proteome</keyword>
<keyword evidence="1" id="KW-0732">Signal</keyword>
<sequence length="116" mass="12666">MQKRIVAVCLSLLMAFCMSQAAYAASDIGIKLVGQKESLVHTPVVVDDLAVFPLKEILAFLDLSGTETVVWDETPPYSLVSFQGECFKITQGLTDVQEYELDESGTCVNATGKLHH</sequence>
<feature type="signal peptide" evidence="1">
    <location>
        <begin position="1"/>
        <end position="24"/>
    </location>
</feature>
<dbReference type="AlphaFoldDB" id="A0A0M1P7U8"/>
<reference evidence="3" key="1">
    <citation type="submission" date="2015-08" db="EMBL/GenBank/DDBJ databases">
        <title>Genome sequencing project for genomic taxonomy and phylogenomics of Bacillus-like bacteria.</title>
        <authorList>
            <person name="Liu B."/>
            <person name="Wang J."/>
            <person name="Zhu Y."/>
            <person name="Liu G."/>
            <person name="Chen Q."/>
            <person name="Chen Z."/>
            <person name="Lan J."/>
            <person name="Che J."/>
            <person name="Ge C."/>
            <person name="Shi H."/>
            <person name="Pan Z."/>
            <person name="Liu X."/>
        </authorList>
    </citation>
    <scope>NUCLEOTIDE SEQUENCE [LARGE SCALE GENOMIC DNA]</scope>
    <source>
        <strain evidence="3">FJAT-22460</strain>
    </source>
</reference>
<evidence type="ECO:0000256" key="1">
    <source>
        <dbReference type="SAM" id="SignalP"/>
    </source>
</evidence>
<evidence type="ECO:0000313" key="2">
    <source>
        <dbReference type="EMBL" id="KOR90568.1"/>
    </source>
</evidence>
<dbReference type="PATRIC" id="fig|1705565.3.peg.5393"/>
<gene>
    <name evidence="2" type="ORF">AM231_16515</name>
</gene>
<organism evidence="2 3">
    <name type="scientific">Paenibacillus solani</name>
    <dbReference type="NCBI Taxonomy" id="1705565"/>
    <lineage>
        <taxon>Bacteria</taxon>
        <taxon>Bacillati</taxon>
        <taxon>Bacillota</taxon>
        <taxon>Bacilli</taxon>
        <taxon>Bacillales</taxon>
        <taxon>Paenibacillaceae</taxon>
        <taxon>Paenibacillus</taxon>
    </lineage>
</organism>
<dbReference type="EMBL" id="LIUT01000001">
    <property type="protein sequence ID" value="KOR90568.1"/>
    <property type="molecule type" value="Genomic_DNA"/>
</dbReference>
<accession>A0A0M1P7U8</accession>
<evidence type="ECO:0000313" key="3">
    <source>
        <dbReference type="Proteomes" id="UP000036932"/>
    </source>
</evidence>
<feature type="chain" id="PRO_5005620714" description="Copper amine oxidase-like N-terminal domain-containing protein" evidence="1">
    <location>
        <begin position="25"/>
        <end position="116"/>
    </location>
</feature>